<comment type="similarity">
    <text evidence="2 11">Belongs to the ABC-2 integral membrane protein family.</text>
</comment>
<dbReference type="EMBL" id="MDDR01000007">
    <property type="protein sequence ID" value="OIN54160.1"/>
    <property type="molecule type" value="Genomic_DNA"/>
</dbReference>
<dbReference type="PIRSF" id="PIRSF006648">
    <property type="entry name" value="DrrB"/>
    <property type="match status" value="1"/>
</dbReference>
<evidence type="ECO:0000313" key="13">
    <source>
        <dbReference type="EMBL" id="OIN54160.1"/>
    </source>
</evidence>
<dbReference type="EMBL" id="FNTS01000002">
    <property type="protein sequence ID" value="SED61851.1"/>
    <property type="molecule type" value="Genomic_DNA"/>
</dbReference>
<reference evidence="13 15" key="1">
    <citation type="submission" date="2016-08" db="EMBL/GenBank/DDBJ databases">
        <title>Draft genome sequence of Pseudomonas costantinii LMG 22119, type strain isolated from cultivated mushroom (Agaricus bisporus) sporophores.</title>
        <authorList>
            <person name="Tambong J.T."/>
        </authorList>
    </citation>
    <scope>NUCLEOTIDE SEQUENCE [LARGE SCALE GENOMIC DNA]</scope>
    <source>
        <strain evidence="13 15">LMG 22119</strain>
    </source>
</reference>
<dbReference type="PANTHER" id="PTHR30413:SF10">
    <property type="entry name" value="CAPSULE POLYSACCHARIDE EXPORT INNER-MEMBRANE PROTEIN CTRC"/>
    <property type="match status" value="1"/>
</dbReference>
<evidence type="ECO:0000256" key="2">
    <source>
        <dbReference type="ARBA" id="ARBA00007783"/>
    </source>
</evidence>
<dbReference type="RefSeq" id="WP_071482997.1">
    <property type="nucleotide sequence ID" value="NZ_FNTS01000002.1"/>
</dbReference>
<feature type="transmembrane region" description="Helical" evidence="11">
    <location>
        <begin position="144"/>
        <end position="170"/>
    </location>
</feature>
<evidence type="ECO:0000256" key="10">
    <source>
        <dbReference type="ARBA" id="ARBA00023136"/>
    </source>
</evidence>
<dbReference type="GO" id="GO:0015920">
    <property type="term" value="P:lipopolysaccharide transport"/>
    <property type="evidence" value="ECO:0007669"/>
    <property type="project" value="TreeGrafter"/>
</dbReference>
<evidence type="ECO:0000256" key="1">
    <source>
        <dbReference type="ARBA" id="ARBA00004651"/>
    </source>
</evidence>
<dbReference type="PANTHER" id="PTHR30413">
    <property type="entry name" value="INNER MEMBRANE TRANSPORT PERMEASE"/>
    <property type="match status" value="1"/>
</dbReference>
<keyword evidence="5" id="KW-0762">Sugar transport</keyword>
<evidence type="ECO:0000256" key="3">
    <source>
        <dbReference type="ARBA" id="ARBA00022448"/>
    </source>
</evidence>
<feature type="transmembrane region" description="Helical" evidence="11">
    <location>
        <begin position="177"/>
        <end position="196"/>
    </location>
</feature>
<evidence type="ECO:0000256" key="4">
    <source>
        <dbReference type="ARBA" id="ARBA00022475"/>
    </source>
</evidence>
<comment type="caution">
    <text evidence="13">The sequence shown here is derived from an EMBL/GenBank/DDBJ whole genome shotgun (WGS) entry which is preliminary data.</text>
</comment>
<evidence type="ECO:0000313" key="16">
    <source>
        <dbReference type="Proteomes" id="UP000182179"/>
    </source>
</evidence>
<keyword evidence="7" id="KW-0972">Capsule biogenesis/degradation</keyword>
<evidence type="ECO:0000256" key="5">
    <source>
        <dbReference type="ARBA" id="ARBA00022597"/>
    </source>
</evidence>
<feature type="transmembrane region" description="Helical" evidence="11">
    <location>
        <begin position="31"/>
        <end position="57"/>
    </location>
</feature>
<dbReference type="GO" id="GO:0043190">
    <property type="term" value="C:ATP-binding cassette (ABC) transporter complex"/>
    <property type="evidence" value="ECO:0007669"/>
    <property type="project" value="InterPro"/>
</dbReference>
<name>A0A1S2V6T0_9PSED</name>
<dbReference type="Proteomes" id="UP000182179">
    <property type="component" value="Unassembled WGS sequence"/>
</dbReference>
<keyword evidence="8 11" id="KW-1133">Transmembrane helix</keyword>
<evidence type="ECO:0000313" key="15">
    <source>
        <dbReference type="Proteomes" id="UP000181661"/>
    </source>
</evidence>
<dbReference type="InterPro" id="IPR013525">
    <property type="entry name" value="ABC2_TM"/>
</dbReference>
<evidence type="ECO:0000256" key="6">
    <source>
        <dbReference type="ARBA" id="ARBA00022692"/>
    </source>
</evidence>
<feature type="transmembrane region" description="Helical" evidence="11">
    <location>
        <begin position="105"/>
        <end position="138"/>
    </location>
</feature>
<dbReference type="OrthoDB" id="9786910at2"/>
<keyword evidence="3 11" id="KW-0813">Transport</keyword>
<keyword evidence="4 11" id="KW-1003">Cell membrane</keyword>
<reference evidence="14 16" key="2">
    <citation type="submission" date="2016-10" db="EMBL/GenBank/DDBJ databases">
        <authorList>
            <person name="Varghese N."/>
            <person name="Submissions S."/>
        </authorList>
    </citation>
    <scope>NUCLEOTIDE SEQUENCE [LARGE SCALE GENOMIC DNA]</scope>
    <source>
        <strain evidence="14 16">BS2773</strain>
    </source>
</reference>
<accession>A0A1S2V6T0</accession>
<dbReference type="Pfam" id="PF01061">
    <property type="entry name" value="ABC2_membrane"/>
    <property type="match status" value="1"/>
</dbReference>
<evidence type="ECO:0000256" key="8">
    <source>
        <dbReference type="ARBA" id="ARBA00022989"/>
    </source>
</evidence>
<evidence type="ECO:0000256" key="7">
    <source>
        <dbReference type="ARBA" id="ARBA00022903"/>
    </source>
</evidence>
<dbReference type="PRINTS" id="PR00164">
    <property type="entry name" value="ABC2TRNSPORT"/>
</dbReference>
<dbReference type="GO" id="GO:0015774">
    <property type="term" value="P:polysaccharide transport"/>
    <property type="evidence" value="ECO:0007669"/>
    <property type="project" value="UniProtKB-KW"/>
</dbReference>
<dbReference type="InterPro" id="IPR047817">
    <property type="entry name" value="ABC2_TM_bact-type"/>
</dbReference>
<dbReference type="PROSITE" id="PS51012">
    <property type="entry name" value="ABC_TM2"/>
    <property type="match status" value="1"/>
</dbReference>
<dbReference type="AlphaFoldDB" id="A0A1S2V6T0"/>
<keyword evidence="16" id="KW-1185">Reference proteome</keyword>
<keyword evidence="9" id="KW-0625">Polysaccharide transport</keyword>
<dbReference type="GO" id="GO:0140359">
    <property type="term" value="F:ABC-type transporter activity"/>
    <property type="evidence" value="ECO:0007669"/>
    <property type="project" value="InterPro"/>
</dbReference>
<sequence length="265" mass="29804">MNQHILTAHVRHFDLIKQLIRRDIDMRFKGALLGVLWPLITPLLTLAMYAVVFGYFLPSRWPGVEGITGFALMLFPGLIVFNFFAECVNRAPNLITSNPNFVKKVVFPVELLVWVPIGSAVFQLLLSMIAWMVIAFVVNGSLQWTIIFLPFVIAPMVLCLLGITWFLSALGVFLRDIAQLTVVVTQALMFFSPVLYPLDKLPVWASSIIMLNPLTFIVEQSRLVLISGVVPDFKGLLIYTAVSLFICSLGLRFFRSVRHGFSDVL</sequence>
<gene>
    <name evidence="13" type="ORF">BFL40_05520</name>
    <name evidence="14" type="ORF">SAMN04515675_1776</name>
</gene>
<feature type="transmembrane region" description="Helical" evidence="11">
    <location>
        <begin position="236"/>
        <end position="254"/>
    </location>
</feature>
<feature type="domain" description="ABC transmembrane type-2" evidence="12">
    <location>
        <begin position="33"/>
        <end position="257"/>
    </location>
</feature>
<evidence type="ECO:0000256" key="11">
    <source>
        <dbReference type="RuleBase" id="RU361157"/>
    </source>
</evidence>
<keyword evidence="6 11" id="KW-0812">Transmembrane</keyword>
<keyword evidence="10 11" id="KW-0472">Membrane</keyword>
<protein>
    <recommendedName>
        <fullName evidence="11">Transport permease protein</fullName>
    </recommendedName>
</protein>
<evidence type="ECO:0000259" key="12">
    <source>
        <dbReference type="PROSITE" id="PS51012"/>
    </source>
</evidence>
<feature type="transmembrane region" description="Helical" evidence="11">
    <location>
        <begin position="63"/>
        <end position="84"/>
    </location>
</feature>
<evidence type="ECO:0000256" key="9">
    <source>
        <dbReference type="ARBA" id="ARBA00023047"/>
    </source>
</evidence>
<organism evidence="13 15">
    <name type="scientific">Pseudomonas costantinii</name>
    <dbReference type="NCBI Taxonomy" id="168469"/>
    <lineage>
        <taxon>Bacteria</taxon>
        <taxon>Pseudomonadati</taxon>
        <taxon>Pseudomonadota</taxon>
        <taxon>Gammaproteobacteria</taxon>
        <taxon>Pseudomonadales</taxon>
        <taxon>Pseudomonadaceae</taxon>
        <taxon>Pseudomonas</taxon>
    </lineage>
</organism>
<dbReference type="InterPro" id="IPR000412">
    <property type="entry name" value="ABC_2_transport"/>
</dbReference>
<comment type="subcellular location">
    <subcellularLocation>
        <location evidence="11">Cell inner membrane</location>
        <topology evidence="11">Multi-pass membrane protein</topology>
    </subcellularLocation>
    <subcellularLocation>
        <location evidence="1">Cell membrane</location>
        <topology evidence="1">Multi-pass membrane protein</topology>
    </subcellularLocation>
</comment>
<evidence type="ECO:0000313" key="14">
    <source>
        <dbReference type="EMBL" id="SED61851.1"/>
    </source>
</evidence>
<proteinExistence type="inferred from homology"/>
<dbReference type="Proteomes" id="UP000181661">
    <property type="component" value="Unassembled WGS sequence"/>
</dbReference>